<gene>
    <name evidence="1" type="ORF">GCM10009801_06470</name>
</gene>
<name>A0ABP5H4N1_9ACTN</name>
<reference evidence="2" key="1">
    <citation type="journal article" date="2019" name="Int. J. Syst. Evol. Microbiol.">
        <title>The Global Catalogue of Microorganisms (GCM) 10K type strain sequencing project: providing services to taxonomists for standard genome sequencing and annotation.</title>
        <authorList>
            <consortium name="The Broad Institute Genomics Platform"/>
            <consortium name="The Broad Institute Genome Sequencing Center for Infectious Disease"/>
            <person name="Wu L."/>
            <person name="Ma J."/>
        </authorList>
    </citation>
    <scope>NUCLEOTIDE SEQUENCE [LARGE SCALE GENOMIC DNA]</scope>
    <source>
        <strain evidence="2">JCM 15478</strain>
    </source>
</reference>
<proteinExistence type="predicted"/>
<protein>
    <recommendedName>
        <fullName evidence="3">PLAT domain-containing protein</fullName>
    </recommendedName>
</protein>
<dbReference type="RefSeq" id="WP_344523686.1">
    <property type="nucleotide sequence ID" value="NZ_BAAAPE010000001.1"/>
</dbReference>
<evidence type="ECO:0008006" key="3">
    <source>
        <dbReference type="Google" id="ProtNLM"/>
    </source>
</evidence>
<dbReference type="Proteomes" id="UP001500016">
    <property type="component" value="Unassembled WGS sequence"/>
</dbReference>
<accession>A0ABP5H4N1</accession>
<sequence length="154" mass="16470">MGEGDSSVGLPCAEVEEVWPRDGRITLRLTLVGTAAGAATLLLRTRGEAGRREELRVAAEGSGREFTATVPLERLVMGTGTGTGADGSWVWDLYLVPEGGAGLRLGRHLDDVQGKKHIFRYPVQYARGTAVEPYFTVNDNLSLACRGEDGVKAP</sequence>
<evidence type="ECO:0000313" key="1">
    <source>
        <dbReference type="EMBL" id="GAA2062961.1"/>
    </source>
</evidence>
<organism evidence="1 2">
    <name type="scientific">Streptomyces albiaxialis</name>
    <dbReference type="NCBI Taxonomy" id="329523"/>
    <lineage>
        <taxon>Bacteria</taxon>
        <taxon>Bacillati</taxon>
        <taxon>Actinomycetota</taxon>
        <taxon>Actinomycetes</taxon>
        <taxon>Kitasatosporales</taxon>
        <taxon>Streptomycetaceae</taxon>
        <taxon>Streptomyces</taxon>
    </lineage>
</organism>
<evidence type="ECO:0000313" key="2">
    <source>
        <dbReference type="Proteomes" id="UP001500016"/>
    </source>
</evidence>
<keyword evidence="2" id="KW-1185">Reference proteome</keyword>
<dbReference type="EMBL" id="BAAAPE010000001">
    <property type="protein sequence ID" value="GAA2062961.1"/>
    <property type="molecule type" value="Genomic_DNA"/>
</dbReference>
<comment type="caution">
    <text evidence="1">The sequence shown here is derived from an EMBL/GenBank/DDBJ whole genome shotgun (WGS) entry which is preliminary data.</text>
</comment>